<reference evidence="16 17" key="1">
    <citation type="submission" date="2013-12" db="EMBL/GenBank/DDBJ databases">
        <authorList>
            <person name="Stott M."/>
        </authorList>
    </citation>
    <scope>NUCLEOTIDE SEQUENCE [LARGE SCALE GENOMIC DNA]</scope>
    <source>
        <strain evidence="16 17">K22</strain>
    </source>
</reference>
<dbReference type="InterPro" id="IPR037068">
    <property type="entry name" value="DNA_primase_core_N_sf"/>
</dbReference>
<keyword evidence="4 12" id="KW-0548">Nucleotidyltransferase</keyword>
<dbReference type="GO" id="GO:0008270">
    <property type="term" value="F:zinc ion binding"/>
    <property type="evidence" value="ECO:0007669"/>
    <property type="project" value="UniProtKB-UniRule"/>
</dbReference>
<dbReference type="SMART" id="SM00400">
    <property type="entry name" value="ZnF_CHCC"/>
    <property type="match status" value="1"/>
</dbReference>
<evidence type="ECO:0000256" key="8">
    <source>
        <dbReference type="ARBA" id="ARBA00022833"/>
    </source>
</evidence>
<dbReference type="GO" id="GO:0003899">
    <property type="term" value="F:DNA-directed RNA polymerase activity"/>
    <property type="evidence" value="ECO:0007669"/>
    <property type="project" value="UniProtKB-UniRule"/>
</dbReference>
<dbReference type="Gene3D" id="1.10.860.10">
    <property type="entry name" value="DNAb Helicase, Chain A"/>
    <property type="match status" value="1"/>
</dbReference>
<evidence type="ECO:0000256" key="10">
    <source>
        <dbReference type="ARBA" id="ARBA00023125"/>
    </source>
</evidence>
<evidence type="ECO:0000256" key="6">
    <source>
        <dbReference type="ARBA" id="ARBA00022723"/>
    </source>
</evidence>
<dbReference type="GO" id="GO:0003677">
    <property type="term" value="F:DNA binding"/>
    <property type="evidence" value="ECO:0007669"/>
    <property type="project" value="UniProtKB-KW"/>
</dbReference>
<dbReference type="GO" id="GO:0000428">
    <property type="term" value="C:DNA-directed RNA polymerase complex"/>
    <property type="evidence" value="ECO:0007669"/>
    <property type="project" value="UniProtKB-KW"/>
</dbReference>
<comment type="function">
    <text evidence="12 13">RNA polymerase that catalyzes the synthesis of short RNA molecules used as primers for DNA polymerase during DNA replication.</text>
</comment>
<dbReference type="FunFam" id="3.40.1360.10:FF:000002">
    <property type="entry name" value="DNA primase"/>
    <property type="match status" value="1"/>
</dbReference>
<accession>A0A0B6WZ92</accession>
<dbReference type="AlphaFoldDB" id="A0A0B6WZ92"/>
<dbReference type="InterPro" id="IPR019475">
    <property type="entry name" value="DNA_primase_DnaB-bd"/>
</dbReference>
<dbReference type="GO" id="GO:1990077">
    <property type="term" value="C:primosome complex"/>
    <property type="evidence" value="ECO:0007669"/>
    <property type="project" value="UniProtKB-KW"/>
</dbReference>
<dbReference type="STRING" id="454194.PYK22_02471"/>
<dbReference type="PANTHER" id="PTHR30313:SF2">
    <property type="entry name" value="DNA PRIMASE"/>
    <property type="match status" value="1"/>
</dbReference>
<comment type="cofactor">
    <cofactor evidence="12 13 14">
        <name>Zn(2+)</name>
        <dbReference type="ChEBI" id="CHEBI:29105"/>
    </cofactor>
    <text evidence="12 13 14">Binds 1 zinc ion per monomer.</text>
</comment>
<keyword evidence="3 12" id="KW-0808">Transferase</keyword>
<keyword evidence="9" id="KW-0460">Magnesium</keyword>
<evidence type="ECO:0000313" key="16">
    <source>
        <dbReference type="EMBL" id="CDM66441.1"/>
    </source>
</evidence>
<dbReference type="GO" id="GO:0006269">
    <property type="term" value="P:DNA replication, synthesis of primer"/>
    <property type="evidence" value="ECO:0007669"/>
    <property type="project" value="UniProtKB-UniRule"/>
</dbReference>
<keyword evidence="8 12" id="KW-0862">Zinc</keyword>
<protein>
    <recommendedName>
        <fullName evidence="12 13">DNA primase</fullName>
        <ecNumber evidence="12">2.7.7.101</ecNumber>
    </recommendedName>
</protein>
<sequence length="607" mass="68733">MAKFPQNFIDDLRQRADIVRIISEYVPLKKRGANWMARCPFHEEKTPSFSVSPAKNIFYCFGCGKGGSVFTFIMEMEHLSFPEAVRLVAEKAGVPLPSPRDEREEMLRRRERERIIALNLWALEWWEAQLESRPEALRYLLQRGITDETRRAFRLGYAPDGWDGLISHLKERGATMAEIERSGLVVKKETGGSYDRFRGRLIFPVLDLQGRPIAFGGRTLAPDGEPKYLNSPETPVYSKGRHLFGLNLTREQIRRRGFAILVEGYLDLIALYQAGIRNVVASLGTALTGEQAKLLGRFARKVVVNYDGDEAGREAARRAIEILLAEGFEVKVLVLPDNADPDEFIKRFGIEEYNRRRGAALSHLQFVLEEATRERDLARPEDKAAAVNDVLTSLRVVRNGVLRREYFDHAMDVLRVEDSLRRELWGTMRAGARLDASEMKVQFERAAQQPVTLAERRLLELIFAVPEVGRAILAQIESSDYEALATAPIFRALSERLARGETIEAAAVADLLADDPVAQKIVPLVAASGIELGAGESPEELIAEAENCLLALRRMNLERRIRELKNEIARAERIGDSDARDQLTLEYLDLQRRRNALYLKAASPRWR</sequence>
<dbReference type="SUPFAM" id="SSF56731">
    <property type="entry name" value="DNA primase core"/>
    <property type="match status" value="1"/>
</dbReference>
<evidence type="ECO:0000259" key="15">
    <source>
        <dbReference type="PROSITE" id="PS50880"/>
    </source>
</evidence>
<evidence type="ECO:0000256" key="11">
    <source>
        <dbReference type="ARBA" id="ARBA00023163"/>
    </source>
</evidence>
<dbReference type="InterPro" id="IPR050219">
    <property type="entry name" value="DnaG_primase"/>
</dbReference>
<feature type="zinc finger region" description="CHC2-type" evidence="12 14">
    <location>
        <begin position="39"/>
        <end position="63"/>
    </location>
</feature>
<proteinExistence type="inferred from homology"/>
<dbReference type="Pfam" id="PF13155">
    <property type="entry name" value="Toprim_2"/>
    <property type="match status" value="1"/>
</dbReference>
<keyword evidence="11 12" id="KW-0804">Transcription</keyword>
<comment type="subunit">
    <text evidence="12">Monomer. Interacts with DnaB.</text>
</comment>
<dbReference type="CDD" id="cd03364">
    <property type="entry name" value="TOPRIM_DnaG_primases"/>
    <property type="match status" value="1"/>
</dbReference>
<evidence type="ECO:0000256" key="4">
    <source>
        <dbReference type="ARBA" id="ARBA00022695"/>
    </source>
</evidence>
<dbReference type="NCBIfam" id="TIGR01391">
    <property type="entry name" value="dnaG"/>
    <property type="match status" value="1"/>
</dbReference>
<name>A0A0B6WZ92_9BACT</name>
<dbReference type="InterPro" id="IPR002694">
    <property type="entry name" value="Znf_CHC2"/>
</dbReference>
<keyword evidence="17" id="KW-1185">Reference proteome</keyword>
<dbReference type="FunFam" id="3.90.580.10:FF:000001">
    <property type="entry name" value="DNA primase"/>
    <property type="match status" value="1"/>
</dbReference>
<dbReference type="SUPFAM" id="SSF57783">
    <property type="entry name" value="Zinc beta-ribbon"/>
    <property type="match status" value="1"/>
</dbReference>
<dbReference type="EC" id="2.7.7.101" evidence="12"/>
<evidence type="ECO:0000313" key="17">
    <source>
        <dbReference type="Proteomes" id="UP000031518"/>
    </source>
</evidence>
<evidence type="ECO:0000256" key="9">
    <source>
        <dbReference type="ARBA" id="ARBA00022842"/>
    </source>
</evidence>
<dbReference type="PANTHER" id="PTHR30313">
    <property type="entry name" value="DNA PRIMASE"/>
    <property type="match status" value="1"/>
</dbReference>
<dbReference type="InterPro" id="IPR036977">
    <property type="entry name" value="DNA_primase_Znf_CHC2"/>
</dbReference>
<keyword evidence="2 12" id="KW-0639">Primosome</keyword>
<dbReference type="InterPro" id="IPR016136">
    <property type="entry name" value="DNA_helicase_N/primase_C"/>
</dbReference>
<dbReference type="Pfam" id="PF01807">
    <property type="entry name" value="Zn_ribbon_DnaG"/>
    <property type="match status" value="1"/>
</dbReference>
<dbReference type="GO" id="GO:0005737">
    <property type="term" value="C:cytoplasm"/>
    <property type="evidence" value="ECO:0007669"/>
    <property type="project" value="TreeGrafter"/>
</dbReference>
<comment type="catalytic activity">
    <reaction evidence="12">
        <text>ssDNA + n NTP = ssDNA/pppN(pN)n-1 hybrid + (n-1) diphosphate.</text>
        <dbReference type="EC" id="2.7.7.101"/>
    </reaction>
</comment>
<keyword evidence="7 12" id="KW-0863">Zinc-finger</keyword>
<dbReference type="Proteomes" id="UP000031518">
    <property type="component" value="Unassembled WGS sequence"/>
</dbReference>
<keyword evidence="6 12" id="KW-0479">Metal-binding</keyword>
<dbReference type="InterPro" id="IPR006171">
    <property type="entry name" value="TOPRIM_dom"/>
</dbReference>
<evidence type="ECO:0000256" key="2">
    <source>
        <dbReference type="ARBA" id="ARBA00022515"/>
    </source>
</evidence>
<dbReference type="Gene3D" id="3.90.980.10">
    <property type="entry name" value="DNA primase, catalytic core, N-terminal domain"/>
    <property type="match status" value="1"/>
</dbReference>
<dbReference type="Gene3D" id="3.90.580.10">
    <property type="entry name" value="Zinc finger, CHC2-type domain"/>
    <property type="match status" value="1"/>
</dbReference>
<dbReference type="RefSeq" id="WP_060635637.1">
    <property type="nucleotide sequence ID" value="NZ_CBXV010000008.1"/>
</dbReference>
<feature type="domain" description="Toprim" evidence="15">
    <location>
        <begin position="257"/>
        <end position="338"/>
    </location>
</feature>
<evidence type="ECO:0000256" key="3">
    <source>
        <dbReference type="ARBA" id="ARBA00022679"/>
    </source>
</evidence>
<dbReference type="InterPro" id="IPR013264">
    <property type="entry name" value="DNAG_N"/>
</dbReference>
<dbReference type="EMBL" id="CBXV010000008">
    <property type="protein sequence ID" value="CDM66441.1"/>
    <property type="molecule type" value="Genomic_DNA"/>
</dbReference>
<gene>
    <name evidence="12" type="primary">dnaG</name>
    <name evidence="16" type="ORF">PYK22_02471</name>
</gene>
<evidence type="ECO:0000256" key="14">
    <source>
        <dbReference type="PIRSR" id="PIRSR002811-1"/>
    </source>
</evidence>
<keyword evidence="5 12" id="KW-0235">DNA replication</keyword>
<dbReference type="OrthoDB" id="9803773at2"/>
<evidence type="ECO:0000256" key="1">
    <source>
        <dbReference type="ARBA" id="ARBA00022478"/>
    </source>
</evidence>
<dbReference type="Pfam" id="PF08275">
    <property type="entry name" value="DNAG_N"/>
    <property type="match status" value="1"/>
</dbReference>
<dbReference type="InterPro" id="IPR034151">
    <property type="entry name" value="TOPRIM_DnaG_bac"/>
</dbReference>
<dbReference type="PIRSF" id="PIRSF002811">
    <property type="entry name" value="DnaG"/>
    <property type="match status" value="1"/>
</dbReference>
<reference evidence="16 17" key="2">
    <citation type="submission" date="2015-01" db="EMBL/GenBank/DDBJ databases">
        <title>Complete genome sequence of Pyrinomonas methylaliphatogenes type strain K22T.</title>
        <authorList>
            <person name="Lee K.C.Y."/>
            <person name="Power J.F."/>
            <person name="Dunfield P.F."/>
            <person name="Morgan X.C."/>
            <person name="Huttenhower C."/>
            <person name="Stott M.B."/>
        </authorList>
    </citation>
    <scope>NUCLEOTIDE SEQUENCE [LARGE SCALE GENOMIC DNA]</scope>
    <source>
        <strain evidence="16 17">K22</strain>
    </source>
</reference>
<evidence type="ECO:0000256" key="5">
    <source>
        <dbReference type="ARBA" id="ARBA00022705"/>
    </source>
</evidence>
<keyword evidence="1 12" id="KW-0240">DNA-directed RNA polymerase</keyword>
<evidence type="ECO:0000256" key="7">
    <source>
        <dbReference type="ARBA" id="ARBA00022771"/>
    </source>
</evidence>
<comment type="similarity">
    <text evidence="12 13">Belongs to the DnaG primase family.</text>
</comment>
<keyword evidence="10 12" id="KW-0238">DNA-binding</keyword>
<dbReference type="Pfam" id="PF10410">
    <property type="entry name" value="DnaB_bind"/>
    <property type="match status" value="1"/>
</dbReference>
<organism evidence="16 17">
    <name type="scientific">Pyrinomonas methylaliphatogenes</name>
    <dbReference type="NCBI Taxonomy" id="454194"/>
    <lineage>
        <taxon>Bacteria</taxon>
        <taxon>Pseudomonadati</taxon>
        <taxon>Acidobacteriota</taxon>
        <taxon>Blastocatellia</taxon>
        <taxon>Blastocatellales</taxon>
        <taxon>Pyrinomonadaceae</taxon>
        <taxon>Pyrinomonas</taxon>
    </lineage>
</organism>
<dbReference type="InterPro" id="IPR030846">
    <property type="entry name" value="DnaG_bac"/>
</dbReference>
<dbReference type="InterPro" id="IPR006295">
    <property type="entry name" value="DNA_primase_DnaG"/>
</dbReference>
<dbReference type="HAMAP" id="MF_00974">
    <property type="entry name" value="DNA_primase_DnaG"/>
    <property type="match status" value="1"/>
</dbReference>
<evidence type="ECO:0000256" key="12">
    <source>
        <dbReference type="HAMAP-Rule" id="MF_00974"/>
    </source>
</evidence>
<dbReference type="PROSITE" id="PS50880">
    <property type="entry name" value="TOPRIM"/>
    <property type="match status" value="1"/>
</dbReference>
<evidence type="ECO:0000256" key="13">
    <source>
        <dbReference type="PIRNR" id="PIRNR002811"/>
    </source>
</evidence>
<dbReference type="Gene3D" id="3.40.1360.10">
    <property type="match status" value="1"/>
</dbReference>
<comment type="domain">
    <text evidence="12">Contains an N-terminal zinc-binding domain, a central core domain that contains the primase activity, and a C-terminal DnaB-binding domain.</text>
</comment>
<dbReference type="SMART" id="SM00493">
    <property type="entry name" value="TOPRIM"/>
    <property type="match status" value="1"/>
</dbReference>